<dbReference type="GO" id="GO:0047480">
    <property type="term" value="F:UDP-N-acetylmuramoyl-tripeptide-D-alanyl-D-alanine ligase activity"/>
    <property type="evidence" value="ECO:0007669"/>
    <property type="project" value="UniProtKB-UniRule"/>
</dbReference>
<dbReference type="GO" id="GO:0005737">
    <property type="term" value="C:cytoplasm"/>
    <property type="evidence" value="ECO:0007669"/>
    <property type="project" value="UniProtKB-SubCell"/>
</dbReference>
<evidence type="ECO:0000256" key="11">
    <source>
        <dbReference type="RuleBase" id="RU004136"/>
    </source>
</evidence>
<comment type="function">
    <text evidence="10 11">Involved in cell wall formation. Catalyzes the final step in the synthesis of UDP-N-acetylmuramoyl-pentapeptide, the precursor of murein.</text>
</comment>
<dbReference type="EC" id="6.3.2.10" evidence="10 11"/>
<evidence type="ECO:0000259" key="13">
    <source>
        <dbReference type="Pfam" id="PF02875"/>
    </source>
</evidence>
<evidence type="ECO:0000256" key="6">
    <source>
        <dbReference type="ARBA" id="ARBA00022960"/>
    </source>
</evidence>
<evidence type="ECO:0000259" key="14">
    <source>
        <dbReference type="Pfam" id="PF08245"/>
    </source>
</evidence>
<evidence type="ECO:0000256" key="4">
    <source>
        <dbReference type="ARBA" id="ARBA00022741"/>
    </source>
</evidence>
<keyword evidence="1 10" id="KW-0963">Cytoplasm</keyword>
<protein>
    <recommendedName>
        <fullName evidence="10 11">UDP-N-acetylmuramoyl-tripeptide--D-alanyl-D-alanine ligase</fullName>
        <ecNumber evidence="10 11">6.3.2.10</ecNumber>
    </recommendedName>
    <alternativeName>
        <fullName evidence="10">D-alanyl-D-alanine-adding enzyme</fullName>
    </alternativeName>
</protein>
<dbReference type="InterPro" id="IPR005863">
    <property type="entry name" value="UDP-N-AcMur_synth"/>
</dbReference>
<comment type="subcellular location">
    <subcellularLocation>
        <location evidence="10 11">Cytoplasm</location>
    </subcellularLocation>
</comment>
<dbReference type="Gene3D" id="3.40.1390.10">
    <property type="entry name" value="MurE/MurF, N-terminal domain"/>
    <property type="match status" value="1"/>
</dbReference>
<keyword evidence="7 10" id="KW-0573">Peptidoglycan synthesis</keyword>
<dbReference type="Pfam" id="PF08245">
    <property type="entry name" value="Mur_ligase_M"/>
    <property type="match status" value="1"/>
</dbReference>
<comment type="catalytic activity">
    <reaction evidence="10 11">
        <text>D-alanyl-D-alanine + UDP-N-acetyl-alpha-D-muramoyl-L-alanyl-gamma-D-glutamyl-meso-2,6-diaminopimelate + ATP = UDP-N-acetyl-alpha-D-muramoyl-L-alanyl-gamma-D-glutamyl-meso-2,6-diaminopimeloyl-D-alanyl-D-alanine + ADP + phosphate + H(+)</text>
        <dbReference type="Rhea" id="RHEA:28374"/>
        <dbReference type="ChEBI" id="CHEBI:15378"/>
        <dbReference type="ChEBI" id="CHEBI:30616"/>
        <dbReference type="ChEBI" id="CHEBI:43474"/>
        <dbReference type="ChEBI" id="CHEBI:57822"/>
        <dbReference type="ChEBI" id="CHEBI:61386"/>
        <dbReference type="ChEBI" id="CHEBI:83905"/>
        <dbReference type="ChEBI" id="CHEBI:456216"/>
        <dbReference type="EC" id="6.3.2.10"/>
    </reaction>
</comment>
<dbReference type="InterPro" id="IPR036565">
    <property type="entry name" value="Mur-like_cat_sf"/>
</dbReference>
<keyword evidence="9 10" id="KW-0961">Cell wall biogenesis/degradation</keyword>
<keyword evidence="2 10" id="KW-0436">Ligase</keyword>
<dbReference type="InterPro" id="IPR004101">
    <property type="entry name" value="Mur_ligase_C"/>
</dbReference>
<dbReference type="GO" id="GO:0008360">
    <property type="term" value="P:regulation of cell shape"/>
    <property type="evidence" value="ECO:0007669"/>
    <property type="project" value="UniProtKB-KW"/>
</dbReference>
<comment type="pathway">
    <text evidence="10 11">Cell wall biogenesis; peptidoglycan biosynthesis.</text>
</comment>
<dbReference type="PANTHER" id="PTHR43024:SF1">
    <property type="entry name" value="UDP-N-ACETYLMURAMOYL-TRIPEPTIDE--D-ALANYL-D-ALANINE LIGASE"/>
    <property type="match status" value="1"/>
</dbReference>
<dbReference type="HAMAP" id="MF_02019">
    <property type="entry name" value="MurF"/>
    <property type="match status" value="1"/>
</dbReference>
<comment type="similarity">
    <text evidence="10">Belongs to the MurCDEF family. MurF subfamily.</text>
</comment>
<feature type="domain" description="Mur ligase C-terminal" evidence="13">
    <location>
        <begin position="339"/>
        <end position="474"/>
    </location>
</feature>
<dbReference type="SUPFAM" id="SSF53244">
    <property type="entry name" value="MurD-like peptide ligases, peptide-binding domain"/>
    <property type="match status" value="1"/>
</dbReference>
<evidence type="ECO:0000256" key="7">
    <source>
        <dbReference type="ARBA" id="ARBA00022984"/>
    </source>
</evidence>
<feature type="binding site" evidence="10">
    <location>
        <begin position="134"/>
        <end position="140"/>
    </location>
    <ligand>
        <name>ATP</name>
        <dbReference type="ChEBI" id="CHEBI:30616"/>
    </ligand>
</feature>
<sequence length="485" mass="52195">MKQSEIVGLYEIYKKCGGKVTTDSRKIRGGEMFFALKGENFDGNEYALKALEAGAAYAVVDKSSAVAARLSADSSADASGMCMKGQGKDSVPEDFKSRLIPVEDTLVALQSLARWHRSMMFVDGKPLTVIALTGTNGKTTTKELVRSVLETKYNVTATEGNLNNSIGVPLTLLSITPETQIAVVEMGASHPGDIKELVSVALPTYGLITNVGKAHLLGFGSFEGVMAAKGELYDYLQRTADKAFVNIDNPYLQKMAEARPDLKTIAYGLNYEGAEVLPSSLEHPYLRIRLAGGRVISTHLVGSYNADNVMTAIAVGHEFGIGEEEAVAAIEHYVPANNRSQMVQAASGMLIVDAYNANPTSMAAALDNLDSVNYPSKAVMLGNMLELGDDSLKEHIAVLEKLSRMKRIDRIVLVGEEFRKALEAFGNVCATVPDASGMAGNDDRTQWFATSDEAASYLKSNPLKDCCILIKGSRGTKMENIIPVL</sequence>
<evidence type="ECO:0000256" key="1">
    <source>
        <dbReference type="ARBA" id="ARBA00022490"/>
    </source>
</evidence>
<dbReference type="InterPro" id="IPR051046">
    <property type="entry name" value="MurCDEF_CellWall_CoF430Synth"/>
</dbReference>
<dbReference type="Proteomes" id="UP000823757">
    <property type="component" value="Unassembled WGS sequence"/>
</dbReference>
<dbReference type="EMBL" id="JADIMD010000098">
    <property type="protein sequence ID" value="MBO8474889.1"/>
    <property type="molecule type" value="Genomic_DNA"/>
</dbReference>
<dbReference type="InterPro" id="IPR013221">
    <property type="entry name" value="Mur_ligase_cen"/>
</dbReference>
<comment type="caution">
    <text evidence="15">The sequence shown here is derived from an EMBL/GenBank/DDBJ whole genome shotgun (WGS) entry which is preliminary data.</text>
</comment>
<dbReference type="InterPro" id="IPR000713">
    <property type="entry name" value="Mur_ligase_N"/>
</dbReference>
<dbReference type="Gene3D" id="3.40.1190.10">
    <property type="entry name" value="Mur-like, catalytic domain"/>
    <property type="match status" value="1"/>
</dbReference>
<dbReference type="Pfam" id="PF02875">
    <property type="entry name" value="Mur_ligase_C"/>
    <property type="match status" value="1"/>
</dbReference>
<feature type="domain" description="Mur ligase central" evidence="14">
    <location>
        <begin position="133"/>
        <end position="315"/>
    </location>
</feature>
<keyword evidence="6 10" id="KW-0133">Cell shape</keyword>
<name>A0A9D9NIC9_9BACT</name>
<dbReference type="NCBIfam" id="TIGR01143">
    <property type="entry name" value="murF"/>
    <property type="match status" value="1"/>
</dbReference>
<dbReference type="GO" id="GO:0051301">
    <property type="term" value="P:cell division"/>
    <property type="evidence" value="ECO:0007669"/>
    <property type="project" value="UniProtKB-KW"/>
</dbReference>
<gene>
    <name evidence="10" type="primary">murF</name>
    <name evidence="15" type="ORF">IAB91_06335</name>
</gene>
<keyword evidence="3 10" id="KW-0132">Cell division</keyword>
<dbReference type="GO" id="GO:0005524">
    <property type="term" value="F:ATP binding"/>
    <property type="evidence" value="ECO:0007669"/>
    <property type="project" value="UniProtKB-UniRule"/>
</dbReference>
<evidence type="ECO:0000256" key="9">
    <source>
        <dbReference type="ARBA" id="ARBA00023316"/>
    </source>
</evidence>
<feature type="domain" description="Mur ligase N-terminal catalytic" evidence="12">
    <location>
        <begin position="20"/>
        <end position="114"/>
    </location>
</feature>
<evidence type="ECO:0000313" key="15">
    <source>
        <dbReference type="EMBL" id="MBO8474889.1"/>
    </source>
</evidence>
<proteinExistence type="inferred from homology"/>
<dbReference type="Gene3D" id="3.90.190.20">
    <property type="entry name" value="Mur ligase, C-terminal domain"/>
    <property type="match status" value="1"/>
</dbReference>
<dbReference type="GO" id="GO:0071555">
    <property type="term" value="P:cell wall organization"/>
    <property type="evidence" value="ECO:0007669"/>
    <property type="project" value="UniProtKB-KW"/>
</dbReference>
<evidence type="ECO:0000256" key="2">
    <source>
        <dbReference type="ARBA" id="ARBA00022598"/>
    </source>
</evidence>
<accession>A0A9D9NIC9</accession>
<keyword evidence="8 10" id="KW-0131">Cell cycle</keyword>
<reference evidence="15" key="1">
    <citation type="submission" date="2020-10" db="EMBL/GenBank/DDBJ databases">
        <authorList>
            <person name="Gilroy R."/>
        </authorList>
    </citation>
    <scope>NUCLEOTIDE SEQUENCE</scope>
    <source>
        <strain evidence="15">B1-13419</strain>
    </source>
</reference>
<evidence type="ECO:0000256" key="5">
    <source>
        <dbReference type="ARBA" id="ARBA00022840"/>
    </source>
</evidence>
<dbReference type="InterPro" id="IPR035911">
    <property type="entry name" value="MurE/MurF_N"/>
</dbReference>
<dbReference type="InterPro" id="IPR036615">
    <property type="entry name" value="Mur_ligase_C_dom_sf"/>
</dbReference>
<dbReference type="SUPFAM" id="SSF53623">
    <property type="entry name" value="MurD-like peptide ligases, catalytic domain"/>
    <property type="match status" value="1"/>
</dbReference>
<dbReference type="Pfam" id="PF01225">
    <property type="entry name" value="Mur_ligase"/>
    <property type="match status" value="1"/>
</dbReference>
<evidence type="ECO:0000256" key="8">
    <source>
        <dbReference type="ARBA" id="ARBA00023306"/>
    </source>
</evidence>
<evidence type="ECO:0000256" key="10">
    <source>
        <dbReference type="HAMAP-Rule" id="MF_02019"/>
    </source>
</evidence>
<evidence type="ECO:0000313" key="16">
    <source>
        <dbReference type="Proteomes" id="UP000823757"/>
    </source>
</evidence>
<dbReference type="AlphaFoldDB" id="A0A9D9NIC9"/>
<organism evidence="15 16">
    <name type="scientific">Candidatus Cryptobacteroides faecigallinarum</name>
    <dbReference type="NCBI Taxonomy" id="2840763"/>
    <lineage>
        <taxon>Bacteria</taxon>
        <taxon>Pseudomonadati</taxon>
        <taxon>Bacteroidota</taxon>
        <taxon>Bacteroidia</taxon>
        <taxon>Bacteroidales</taxon>
        <taxon>Candidatus Cryptobacteroides</taxon>
    </lineage>
</organism>
<dbReference type="GO" id="GO:0009252">
    <property type="term" value="P:peptidoglycan biosynthetic process"/>
    <property type="evidence" value="ECO:0007669"/>
    <property type="project" value="UniProtKB-UniRule"/>
</dbReference>
<reference evidence="15" key="2">
    <citation type="journal article" date="2021" name="PeerJ">
        <title>Extensive microbial diversity within the chicken gut microbiome revealed by metagenomics and culture.</title>
        <authorList>
            <person name="Gilroy R."/>
            <person name="Ravi A."/>
            <person name="Getino M."/>
            <person name="Pursley I."/>
            <person name="Horton D.L."/>
            <person name="Alikhan N.F."/>
            <person name="Baker D."/>
            <person name="Gharbi K."/>
            <person name="Hall N."/>
            <person name="Watson M."/>
            <person name="Adriaenssens E.M."/>
            <person name="Foster-Nyarko E."/>
            <person name="Jarju S."/>
            <person name="Secka A."/>
            <person name="Antonio M."/>
            <person name="Oren A."/>
            <person name="Chaudhuri R.R."/>
            <person name="La Ragione R."/>
            <person name="Hildebrand F."/>
            <person name="Pallen M.J."/>
        </authorList>
    </citation>
    <scope>NUCLEOTIDE SEQUENCE</scope>
    <source>
        <strain evidence="15">B1-13419</strain>
    </source>
</reference>
<evidence type="ECO:0000259" key="12">
    <source>
        <dbReference type="Pfam" id="PF01225"/>
    </source>
</evidence>
<keyword evidence="5 10" id="KW-0067">ATP-binding</keyword>
<dbReference type="PANTHER" id="PTHR43024">
    <property type="entry name" value="UDP-N-ACETYLMURAMOYL-TRIPEPTIDE--D-ALANYL-D-ALANINE LIGASE"/>
    <property type="match status" value="1"/>
</dbReference>
<dbReference type="SUPFAM" id="SSF63418">
    <property type="entry name" value="MurE/MurF N-terminal domain"/>
    <property type="match status" value="1"/>
</dbReference>
<evidence type="ECO:0000256" key="3">
    <source>
        <dbReference type="ARBA" id="ARBA00022618"/>
    </source>
</evidence>
<keyword evidence="4 10" id="KW-0547">Nucleotide-binding</keyword>